<dbReference type="RefSeq" id="WP_194978452.1">
    <property type="nucleotide sequence ID" value="NZ_JADMKS010000007.1"/>
</dbReference>
<dbReference type="InterPro" id="IPR016036">
    <property type="entry name" value="Malonyl_transacylase_ACP-bd"/>
</dbReference>
<evidence type="ECO:0000313" key="10">
    <source>
        <dbReference type="EMBL" id="MBF6638363.1"/>
    </source>
</evidence>
<dbReference type="PIRSF" id="PIRSF000446">
    <property type="entry name" value="Mct"/>
    <property type="match status" value="1"/>
</dbReference>
<proteinExistence type="inferred from homology"/>
<dbReference type="InterPro" id="IPR017554">
    <property type="entry name" value="Malonate_deCOase_MdcHsu"/>
</dbReference>
<dbReference type="EMBL" id="JADMKS010000007">
    <property type="protein sequence ID" value="MBF6638363.1"/>
    <property type="molecule type" value="Genomic_DNA"/>
</dbReference>
<reference evidence="10" key="1">
    <citation type="submission" date="2020-11" db="EMBL/GenBank/DDBJ databases">
        <authorList>
            <person name="Lee S.D."/>
        </authorList>
    </citation>
    <scope>NUCLEOTIDE SEQUENCE</scope>
    <source>
        <strain evidence="10">SAP-2</strain>
    </source>
</reference>
<evidence type="ECO:0000259" key="9">
    <source>
        <dbReference type="SMART" id="SM00827"/>
    </source>
</evidence>
<name>A0AA40X4E3_9GAMM</name>
<evidence type="ECO:0000256" key="5">
    <source>
        <dbReference type="ARBA" id="ARBA00023315"/>
    </source>
</evidence>
<dbReference type="SMART" id="SM00827">
    <property type="entry name" value="PKS_AT"/>
    <property type="match status" value="1"/>
</dbReference>
<keyword evidence="4 7" id="KW-0808">Transferase</keyword>
<dbReference type="InterPro" id="IPR024925">
    <property type="entry name" value="Malonyl_CoA-ACP_transAc"/>
</dbReference>
<dbReference type="Proteomes" id="UP000705283">
    <property type="component" value="Unassembled WGS sequence"/>
</dbReference>
<dbReference type="InterPro" id="IPR001227">
    <property type="entry name" value="Ac_transferase_dom_sf"/>
</dbReference>
<dbReference type="SUPFAM" id="SSF52151">
    <property type="entry name" value="FabD/lysophospholipase-like"/>
    <property type="match status" value="1"/>
</dbReference>
<feature type="domain" description="Malonyl-CoA:ACP transacylase (MAT)" evidence="9">
    <location>
        <begin position="6"/>
        <end position="295"/>
    </location>
</feature>
<dbReference type="InterPro" id="IPR014043">
    <property type="entry name" value="Acyl_transferase_dom"/>
</dbReference>
<evidence type="ECO:0000313" key="11">
    <source>
        <dbReference type="Proteomes" id="UP000705283"/>
    </source>
</evidence>
<feature type="active site" evidence="8">
    <location>
        <position position="195"/>
    </location>
</feature>
<dbReference type="GO" id="GO:0006633">
    <property type="term" value="P:fatty acid biosynthetic process"/>
    <property type="evidence" value="ECO:0007669"/>
    <property type="project" value="TreeGrafter"/>
</dbReference>
<gene>
    <name evidence="10" type="primary">mdcH</name>
    <name evidence="10" type="ORF">ITX54_16985</name>
</gene>
<dbReference type="PANTHER" id="PTHR42681:SF1">
    <property type="entry name" value="MALONYL-COA-ACYL CARRIER PROTEIN TRANSACYLASE, MITOCHONDRIAL"/>
    <property type="match status" value="1"/>
</dbReference>
<feature type="active site" evidence="8">
    <location>
        <position position="86"/>
    </location>
</feature>
<organism evidence="10 11">
    <name type="scientific">Rouxiella silvae</name>
    <dbReference type="NCBI Taxonomy" id="1646373"/>
    <lineage>
        <taxon>Bacteria</taxon>
        <taxon>Pseudomonadati</taxon>
        <taxon>Pseudomonadota</taxon>
        <taxon>Gammaproteobacteria</taxon>
        <taxon>Enterobacterales</taxon>
        <taxon>Yersiniaceae</taxon>
        <taxon>Rouxiella</taxon>
    </lineage>
</organism>
<dbReference type="NCBIfam" id="TIGR03131">
    <property type="entry name" value="malonate_mdcH"/>
    <property type="match status" value="1"/>
</dbReference>
<evidence type="ECO:0000256" key="8">
    <source>
        <dbReference type="PIRSR" id="PIRSR000446-1"/>
    </source>
</evidence>
<reference evidence="10" key="2">
    <citation type="submission" date="2022-09" db="EMBL/GenBank/DDBJ databases">
        <title>Rouxiella aceris sp. nov., isolated from tree sap and emended description of the genus Rhouxiella.</title>
        <authorList>
            <person name="Kim I.S."/>
        </authorList>
    </citation>
    <scope>NUCLEOTIDE SEQUENCE</scope>
    <source>
        <strain evidence="10">SAP-2</strain>
    </source>
</reference>
<evidence type="ECO:0000256" key="3">
    <source>
        <dbReference type="ARBA" id="ARBA00018953"/>
    </source>
</evidence>
<keyword evidence="5 7" id="KW-0012">Acyltransferase</keyword>
<dbReference type="EC" id="2.3.1.39" evidence="2 7"/>
<dbReference type="Gene3D" id="3.40.366.10">
    <property type="entry name" value="Malonyl-Coenzyme A Acyl Carrier Protein, domain 2"/>
    <property type="match status" value="1"/>
</dbReference>
<dbReference type="Gene3D" id="3.30.70.250">
    <property type="entry name" value="Malonyl-CoA ACP transacylase, ACP-binding"/>
    <property type="match status" value="1"/>
</dbReference>
<comment type="similarity">
    <text evidence="7">Belongs to the fabD family.</text>
</comment>
<comment type="catalytic activity">
    <reaction evidence="6 7">
        <text>holo-[ACP] + malonyl-CoA = malonyl-[ACP] + CoA</text>
        <dbReference type="Rhea" id="RHEA:41792"/>
        <dbReference type="Rhea" id="RHEA-COMP:9623"/>
        <dbReference type="Rhea" id="RHEA-COMP:9685"/>
        <dbReference type="ChEBI" id="CHEBI:57287"/>
        <dbReference type="ChEBI" id="CHEBI:57384"/>
        <dbReference type="ChEBI" id="CHEBI:64479"/>
        <dbReference type="ChEBI" id="CHEBI:78449"/>
        <dbReference type="EC" id="2.3.1.39"/>
    </reaction>
</comment>
<evidence type="ECO:0000256" key="6">
    <source>
        <dbReference type="ARBA" id="ARBA00048462"/>
    </source>
</evidence>
<dbReference type="AlphaFoldDB" id="A0AA40X4E3"/>
<dbReference type="InterPro" id="IPR016035">
    <property type="entry name" value="Acyl_Trfase/lysoPLipase"/>
</dbReference>
<comment type="pathway">
    <text evidence="1">Lipid metabolism; fatty acid biosynthesis.</text>
</comment>
<evidence type="ECO:0000256" key="7">
    <source>
        <dbReference type="PIRNR" id="PIRNR000446"/>
    </source>
</evidence>
<evidence type="ECO:0000256" key="2">
    <source>
        <dbReference type="ARBA" id="ARBA00013258"/>
    </source>
</evidence>
<accession>A0AA40X4E3</accession>
<protein>
    <recommendedName>
        <fullName evidence="3 7">Malonyl CoA-acyl carrier protein transacylase</fullName>
        <ecNumber evidence="2 7">2.3.1.39</ecNumber>
    </recommendedName>
</protein>
<dbReference type="PANTHER" id="PTHR42681">
    <property type="entry name" value="MALONYL-COA-ACYL CARRIER PROTEIN TRANSACYLASE, MITOCHONDRIAL"/>
    <property type="match status" value="1"/>
</dbReference>
<dbReference type="SUPFAM" id="SSF55048">
    <property type="entry name" value="Probable ACP-binding domain of malonyl-CoA ACP transacylase"/>
    <property type="match status" value="1"/>
</dbReference>
<evidence type="ECO:0000256" key="1">
    <source>
        <dbReference type="ARBA" id="ARBA00005194"/>
    </source>
</evidence>
<sequence>MKILFTFPGQGPQFPSMLHQLPKTPLTLGYLERASTALGQDVLTLDGPEALLSTRQVQLCLLVGGVIWAEHLRASGVLPDFVSGLSIGAFPAAVVCGALAFDDAVKLVALRGELMQQAYPQGFGLSAIVGLRQQQIERLISQVNSPQMPVFLANINAEDQLVIAGSDEAMQKVRALAALQGAHKSHALAVSVPSHCSLLDIPAAKLAEAISAVTFTRPDCGYLSGSSARVYWQPEKIADDLAFNMARRVNWFDAMVAAYQREVRLVVEMPPGSVLTGLTKRVMTEGVALSLSQSAVEEVNTLAQRLERR</sequence>
<dbReference type="InterPro" id="IPR050858">
    <property type="entry name" value="Mal-CoA-ACP_Trans/PKS_FabD"/>
</dbReference>
<evidence type="ECO:0000256" key="4">
    <source>
        <dbReference type="ARBA" id="ARBA00022679"/>
    </source>
</evidence>
<comment type="caution">
    <text evidence="10">The sequence shown here is derived from an EMBL/GenBank/DDBJ whole genome shotgun (WGS) entry which is preliminary data.</text>
</comment>
<dbReference type="GO" id="GO:0004314">
    <property type="term" value="F:[acyl-carrier-protein] S-malonyltransferase activity"/>
    <property type="evidence" value="ECO:0007669"/>
    <property type="project" value="UniProtKB-EC"/>
</dbReference>
<dbReference type="Pfam" id="PF00698">
    <property type="entry name" value="Acyl_transf_1"/>
    <property type="match status" value="1"/>
</dbReference>
<dbReference type="GO" id="GO:0005829">
    <property type="term" value="C:cytosol"/>
    <property type="evidence" value="ECO:0007669"/>
    <property type="project" value="TreeGrafter"/>
</dbReference>